<dbReference type="GO" id="GO:0120147">
    <property type="term" value="F:formylglycine-generating oxidase activity"/>
    <property type="evidence" value="ECO:0007669"/>
    <property type="project" value="TreeGrafter"/>
</dbReference>
<feature type="chain" id="PRO_5033049080" evidence="1">
    <location>
        <begin position="21"/>
        <end position="581"/>
    </location>
</feature>
<evidence type="ECO:0000259" key="2">
    <source>
        <dbReference type="Pfam" id="PF03781"/>
    </source>
</evidence>
<reference evidence="3 4" key="1">
    <citation type="submission" date="2020-07" db="EMBL/GenBank/DDBJ databases">
        <title>Moheibacter lacus sp. nov., a member of the family Flavobacteriaceae isolated from freshwater lake sediment.</title>
        <authorList>
            <person name="Liu Y."/>
        </authorList>
    </citation>
    <scope>NUCLEOTIDE SEQUENCE [LARGE SCALE GENOMIC DNA]</scope>
    <source>
        <strain evidence="3 4">BDHS18</strain>
    </source>
</reference>
<accession>A0A838ZL92</accession>
<dbReference type="PANTHER" id="PTHR23150:SF19">
    <property type="entry name" value="FORMYLGLYCINE-GENERATING ENZYME"/>
    <property type="match status" value="1"/>
</dbReference>
<dbReference type="Proteomes" id="UP000552241">
    <property type="component" value="Unassembled WGS sequence"/>
</dbReference>
<name>A0A838ZL92_9FLAO</name>
<evidence type="ECO:0000256" key="1">
    <source>
        <dbReference type="SAM" id="SignalP"/>
    </source>
</evidence>
<evidence type="ECO:0000313" key="3">
    <source>
        <dbReference type="EMBL" id="MBA5628500.1"/>
    </source>
</evidence>
<dbReference type="InterPro" id="IPR016187">
    <property type="entry name" value="CTDL_fold"/>
</dbReference>
<organism evidence="3 4">
    <name type="scientific">Moheibacter lacus</name>
    <dbReference type="NCBI Taxonomy" id="2745851"/>
    <lineage>
        <taxon>Bacteria</taxon>
        <taxon>Pseudomonadati</taxon>
        <taxon>Bacteroidota</taxon>
        <taxon>Flavobacteriia</taxon>
        <taxon>Flavobacteriales</taxon>
        <taxon>Weeksellaceae</taxon>
        <taxon>Moheibacter</taxon>
    </lineage>
</organism>
<proteinExistence type="predicted"/>
<dbReference type="PANTHER" id="PTHR23150">
    <property type="entry name" value="SULFATASE MODIFYING FACTOR 1, 2"/>
    <property type="match status" value="1"/>
</dbReference>
<gene>
    <name evidence="3" type="ORF">HU137_01800</name>
</gene>
<comment type="caution">
    <text evidence="3">The sequence shown here is derived from an EMBL/GenBank/DDBJ whole genome shotgun (WGS) entry which is preliminary data.</text>
</comment>
<protein>
    <submittedName>
        <fullName evidence="3">SUMF1/EgtB/PvdO family nonheme iron enzyme</fullName>
    </submittedName>
</protein>
<feature type="domain" description="Sulfatase-modifying factor enzyme-like" evidence="2">
    <location>
        <begin position="65"/>
        <end position="369"/>
    </location>
</feature>
<dbReference type="InterPro" id="IPR042095">
    <property type="entry name" value="SUMF_sf"/>
</dbReference>
<keyword evidence="1" id="KW-0732">Signal</keyword>
<keyword evidence="4" id="KW-1185">Reference proteome</keyword>
<dbReference type="SUPFAM" id="SSF56436">
    <property type="entry name" value="C-type lectin-like"/>
    <property type="match status" value="1"/>
</dbReference>
<dbReference type="Pfam" id="PF03781">
    <property type="entry name" value="FGE-sulfatase"/>
    <property type="match status" value="1"/>
</dbReference>
<dbReference type="PROSITE" id="PS51257">
    <property type="entry name" value="PROKAR_LIPOPROTEIN"/>
    <property type="match status" value="1"/>
</dbReference>
<evidence type="ECO:0000313" key="4">
    <source>
        <dbReference type="Proteomes" id="UP000552241"/>
    </source>
</evidence>
<dbReference type="InterPro" id="IPR005532">
    <property type="entry name" value="SUMF_dom"/>
</dbReference>
<dbReference type="EMBL" id="JACDZE010000001">
    <property type="protein sequence ID" value="MBA5628500.1"/>
    <property type="molecule type" value="Genomic_DNA"/>
</dbReference>
<dbReference type="RefSeq" id="WP_182042095.1">
    <property type="nucleotide sequence ID" value="NZ_JACDZE010000001.1"/>
</dbReference>
<dbReference type="AlphaFoldDB" id="A0A838ZL92"/>
<sequence>MNKGRILAILLVAISVTVVSCTGHGGGRKKGGGTKKFTSTTGWKPNDQKGWFFSGKKKPKVKAWPGMVFIEGGSFTMGLVKDDVMRDWNNTPKRMQVRSFYIGETEITNYQYREYLTWLKVVFPPEEEQYKHIYEGSVPDTEVFNNKLSRNDFDNETYLFSTEFSYYPVVGVTWLQASNYCDWLTDRANEKALMDKGILSKDYYSNEEYNYGSKYFDAESYKNSDSNVKEAIDTTRLAKQNMIKSTNQRIQKANRATAALDVSPFRLPTETEWEYAALALPADREYNEYEGKPVVQNELRGEKGRARGQYMANFKVGRGDYSGIGGYGNDGSAITSDVKKFQSNEFGVYGMYGNVAEWTADVYRPIIDEEASDFNYFRGNVYETTIDNENGGFEKYEDDVEFDTLNNGKLAYKSLPGKYKKQVDQNNINYRDGDRMSSLNPRPEDEYFDEGFATTMMDSLGNIVEVPTTDSASGDSSVLAMMGGGTSGSSTDEMYNAPKRRFYVDEKGRIILEKDDEQRTSNISDEVRVVKGGSWKDPIYWLDAGQRRFLHQAEANSWIGFRVAQDYQGSFESKRSKSGTK</sequence>
<dbReference type="Gene3D" id="3.90.1580.10">
    <property type="entry name" value="paralog of FGE (formylglycine-generating enzyme)"/>
    <property type="match status" value="2"/>
</dbReference>
<dbReference type="InterPro" id="IPR051043">
    <property type="entry name" value="Sulfatase_Mod_Factor_Kinase"/>
</dbReference>
<feature type="signal peptide" evidence="1">
    <location>
        <begin position="1"/>
        <end position="20"/>
    </location>
</feature>